<sequence length="234" mass="28057">MDLDQLRKDFMPKELVLKLFTEIPSGHWEEQFKLLDDHFKSIKDQIDPDVFFIRTNQQYGFFSWEAGRYKEAINFYEQAISRLTYDDYDFLYHIISSQLIRCYRLIGNMEMAMQWFDTSVSKRRNVDSLFHLLDLMKEYRLIVLDTHKHFDEDYLENVQEIIDGLGFPTELSDPITTLEEIETLNGVWNRKLGQLELNTRDDVKLKKEYLSTYKKECPIGWYRDYAAKALEKLA</sequence>
<proteinExistence type="predicted"/>
<dbReference type="InterPro" id="IPR011990">
    <property type="entry name" value="TPR-like_helical_dom_sf"/>
</dbReference>
<reference evidence="1 2" key="1">
    <citation type="submission" date="2020-09" db="EMBL/GenBank/DDBJ databases">
        <title>Echinicola sp. CAU 1574 isolated from sand of Sido Beach.</title>
        <authorList>
            <person name="Kim W."/>
        </authorList>
    </citation>
    <scope>NUCLEOTIDE SEQUENCE [LARGE SCALE GENOMIC DNA]</scope>
    <source>
        <strain evidence="1 2">CAU 1574</strain>
    </source>
</reference>
<dbReference type="Gene3D" id="1.25.40.10">
    <property type="entry name" value="Tetratricopeptide repeat domain"/>
    <property type="match status" value="1"/>
</dbReference>
<gene>
    <name evidence="1" type="ORF">IFO69_08590</name>
</gene>
<dbReference type="SUPFAM" id="SSF48452">
    <property type="entry name" value="TPR-like"/>
    <property type="match status" value="1"/>
</dbReference>
<protein>
    <recommendedName>
        <fullName evidence="3">Tetratricopeptide repeat protein</fullName>
    </recommendedName>
</protein>
<name>A0ABR9AJB8_9BACT</name>
<evidence type="ECO:0008006" key="3">
    <source>
        <dbReference type="Google" id="ProtNLM"/>
    </source>
</evidence>
<dbReference type="Proteomes" id="UP000647133">
    <property type="component" value="Unassembled WGS sequence"/>
</dbReference>
<keyword evidence="2" id="KW-1185">Reference proteome</keyword>
<comment type="caution">
    <text evidence="1">The sequence shown here is derived from an EMBL/GenBank/DDBJ whole genome shotgun (WGS) entry which is preliminary data.</text>
</comment>
<dbReference type="RefSeq" id="WP_192009651.1">
    <property type="nucleotide sequence ID" value="NZ_JACYTQ010000002.1"/>
</dbReference>
<evidence type="ECO:0000313" key="1">
    <source>
        <dbReference type="EMBL" id="MBD8488800.1"/>
    </source>
</evidence>
<accession>A0ABR9AJB8</accession>
<organism evidence="1 2">
    <name type="scientific">Echinicola arenosa</name>
    <dbReference type="NCBI Taxonomy" id="2774144"/>
    <lineage>
        <taxon>Bacteria</taxon>
        <taxon>Pseudomonadati</taxon>
        <taxon>Bacteroidota</taxon>
        <taxon>Cytophagia</taxon>
        <taxon>Cytophagales</taxon>
        <taxon>Cyclobacteriaceae</taxon>
        <taxon>Echinicola</taxon>
    </lineage>
</organism>
<dbReference type="EMBL" id="JACYTQ010000002">
    <property type="protein sequence ID" value="MBD8488800.1"/>
    <property type="molecule type" value="Genomic_DNA"/>
</dbReference>
<evidence type="ECO:0000313" key="2">
    <source>
        <dbReference type="Proteomes" id="UP000647133"/>
    </source>
</evidence>